<accession>J9ETJ9</accession>
<feature type="non-terminal residue" evidence="1">
    <location>
        <position position="1"/>
    </location>
</feature>
<comment type="caution">
    <text evidence="1">The sequence shown here is derived from an EMBL/GenBank/DDBJ whole genome shotgun (WGS) entry which is preliminary data.</text>
</comment>
<protein>
    <submittedName>
        <fullName evidence="1">Uncharacterized protein</fullName>
    </submittedName>
</protein>
<dbReference type="Proteomes" id="UP000004810">
    <property type="component" value="Unassembled WGS sequence"/>
</dbReference>
<organism evidence="1 2">
    <name type="scientific">Wuchereria bancrofti</name>
    <dbReference type="NCBI Taxonomy" id="6293"/>
    <lineage>
        <taxon>Eukaryota</taxon>
        <taxon>Metazoa</taxon>
        <taxon>Ecdysozoa</taxon>
        <taxon>Nematoda</taxon>
        <taxon>Chromadorea</taxon>
        <taxon>Rhabditida</taxon>
        <taxon>Spirurina</taxon>
        <taxon>Spiruromorpha</taxon>
        <taxon>Filarioidea</taxon>
        <taxon>Onchocercidae</taxon>
        <taxon>Wuchereria</taxon>
    </lineage>
</organism>
<dbReference type="AlphaFoldDB" id="J9ETJ9"/>
<sequence>SRSGKNIINGGGDASVDKMMQSDTNVDRNMKQGFGAINTAKIFEKAKGRTID</sequence>
<dbReference type="EMBL" id="ADBV01004507">
    <property type="protein sequence ID" value="EJW80442.1"/>
    <property type="molecule type" value="Genomic_DNA"/>
</dbReference>
<name>J9ETJ9_WUCBA</name>
<reference evidence="2" key="1">
    <citation type="submission" date="2012-08" db="EMBL/GenBank/DDBJ databases">
        <title>The Genome Sequence of Wuchereria bancrofti.</title>
        <authorList>
            <person name="Nutman T.B."/>
            <person name="Fink D.L."/>
            <person name="Russ C."/>
            <person name="Young S."/>
            <person name="Zeng Q."/>
            <person name="Koehrsen M."/>
            <person name="Alvarado L."/>
            <person name="Berlin A."/>
            <person name="Chapman S.B."/>
            <person name="Chen Z."/>
            <person name="Freedman E."/>
            <person name="Gellesch M."/>
            <person name="Goldberg J."/>
            <person name="Griggs A."/>
            <person name="Gujja S."/>
            <person name="Heilman E.R."/>
            <person name="Heiman D."/>
            <person name="Hepburn T."/>
            <person name="Howarth C."/>
            <person name="Jen D."/>
            <person name="Larson L."/>
            <person name="Lewis B."/>
            <person name="Mehta T."/>
            <person name="Park D."/>
            <person name="Pearson M."/>
            <person name="Roberts A."/>
            <person name="Saif S."/>
            <person name="Shea T."/>
            <person name="Shenoy N."/>
            <person name="Sisk P."/>
            <person name="Stolte C."/>
            <person name="Sykes S."/>
            <person name="Walk T."/>
            <person name="White J."/>
            <person name="Yandava C."/>
            <person name="Haas B."/>
            <person name="Henn M.R."/>
            <person name="Nusbaum C."/>
            <person name="Birren B."/>
        </authorList>
    </citation>
    <scope>NUCLEOTIDE SEQUENCE [LARGE SCALE GENOMIC DNA]</scope>
    <source>
        <strain evidence="2">NA</strain>
    </source>
</reference>
<evidence type="ECO:0000313" key="1">
    <source>
        <dbReference type="EMBL" id="EJW80442.1"/>
    </source>
</evidence>
<evidence type="ECO:0000313" key="2">
    <source>
        <dbReference type="Proteomes" id="UP000004810"/>
    </source>
</evidence>
<gene>
    <name evidence="1" type="ORF">WUBG_08649</name>
</gene>
<proteinExistence type="predicted"/>